<dbReference type="Proteomes" id="UP000264217">
    <property type="component" value="Unassembled WGS sequence"/>
</dbReference>
<dbReference type="PANTHER" id="PTHR43731:SF14">
    <property type="entry name" value="PRESENILIN-ASSOCIATED RHOMBOID-LIKE PROTEIN, MITOCHONDRIAL"/>
    <property type="match status" value="1"/>
</dbReference>
<sequence length="508" mass="57193">MAWGISPRKTEIIPLNDYNSDHYLTLLYHAFANLGWHIGYFNRDGIIGYTNISWQSYAEEVSVRIVGDKAIVKSECVGYQMLFTDYEKNSKNLGALYNEINYVEFHLKDTLQATTQDLIDSIPDSQFINLNDPPLGFKEKLNHFFSVFNPKPGYTVTPILVLLNIAVYISITMVMVAKILGAAILAQKNGITIPPNINMEEMYLSLGFSNRLQVLNGQVWRLLSNTFLHFSFMHIFGNMIVLIYIGSMLESKLGKWNYLFLYLLAGICASVSSVLWHNNGVMAGASGAIFGLFGILLALLSTKFYESHARRALLISTAIFVGYCIIPKGGNIDHAAHIGGLVAGYVFGWIAYLCIKIKKQNLTVAFAAVIAILFTGISVSMAPVYQLKELQQLSEKVTGLTNDLNDSFYRQTNLNRQEHLALLNTVAVKKMDTLNSIGKQIGKLSLPKKQKQIAQLQAAIVTKECEIFGLLYKEFKEDNKVKYRSSIYTITEQMNDLRYQWGKLEEKE</sequence>
<keyword evidence="4" id="KW-0378">Hydrolase</keyword>
<gene>
    <name evidence="9" type="ORF">D0C36_08445</name>
</gene>
<organism evidence="9 10">
    <name type="scientific">Mucilaginibacter conchicola</name>
    <dbReference type="NCBI Taxonomy" id="2303333"/>
    <lineage>
        <taxon>Bacteria</taxon>
        <taxon>Pseudomonadati</taxon>
        <taxon>Bacteroidota</taxon>
        <taxon>Sphingobacteriia</taxon>
        <taxon>Sphingobacteriales</taxon>
        <taxon>Sphingobacteriaceae</taxon>
        <taxon>Mucilaginibacter</taxon>
    </lineage>
</organism>
<keyword evidence="3 7" id="KW-0812">Transmembrane</keyword>
<evidence type="ECO:0000256" key="3">
    <source>
        <dbReference type="ARBA" id="ARBA00022692"/>
    </source>
</evidence>
<dbReference type="RefSeq" id="WP_117391087.1">
    <property type="nucleotide sequence ID" value="NZ_QWDC01000001.1"/>
</dbReference>
<keyword evidence="10" id="KW-1185">Reference proteome</keyword>
<dbReference type="Gene3D" id="1.20.1540.10">
    <property type="entry name" value="Rhomboid-like"/>
    <property type="match status" value="1"/>
</dbReference>
<evidence type="ECO:0000256" key="6">
    <source>
        <dbReference type="ARBA" id="ARBA00023136"/>
    </source>
</evidence>
<keyword evidence="5 7" id="KW-1133">Transmembrane helix</keyword>
<comment type="subcellular location">
    <subcellularLocation>
        <location evidence="1">Membrane</location>
        <topology evidence="1">Multi-pass membrane protein</topology>
    </subcellularLocation>
</comment>
<dbReference type="InterPro" id="IPR050925">
    <property type="entry name" value="Rhomboid_protease_S54"/>
</dbReference>
<evidence type="ECO:0000256" key="4">
    <source>
        <dbReference type="ARBA" id="ARBA00022801"/>
    </source>
</evidence>
<feature type="transmembrane region" description="Helical" evidence="7">
    <location>
        <begin position="227"/>
        <end position="246"/>
    </location>
</feature>
<protein>
    <submittedName>
        <fullName evidence="9">Rhomboid family intramembrane serine protease</fullName>
    </submittedName>
</protein>
<feature type="domain" description="Peptidase S54 rhomboid" evidence="8">
    <location>
        <begin position="217"/>
        <end position="351"/>
    </location>
</feature>
<evidence type="ECO:0000256" key="2">
    <source>
        <dbReference type="ARBA" id="ARBA00009045"/>
    </source>
</evidence>
<evidence type="ECO:0000256" key="5">
    <source>
        <dbReference type="ARBA" id="ARBA00022989"/>
    </source>
</evidence>
<feature type="transmembrane region" description="Helical" evidence="7">
    <location>
        <begin position="159"/>
        <end position="186"/>
    </location>
</feature>
<evidence type="ECO:0000256" key="1">
    <source>
        <dbReference type="ARBA" id="ARBA00004141"/>
    </source>
</evidence>
<reference evidence="9 10" key="1">
    <citation type="submission" date="2018-08" db="EMBL/GenBank/DDBJ databases">
        <title>Mucilaginibacter sp. MYSH2.</title>
        <authorList>
            <person name="Seo T."/>
        </authorList>
    </citation>
    <scope>NUCLEOTIDE SEQUENCE [LARGE SCALE GENOMIC DNA]</scope>
    <source>
        <strain evidence="9 10">MYSH2</strain>
    </source>
</reference>
<dbReference type="AlphaFoldDB" id="A0A372P083"/>
<proteinExistence type="inferred from homology"/>
<dbReference type="InterPro" id="IPR022764">
    <property type="entry name" value="Peptidase_S54_rhomboid_dom"/>
</dbReference>
<evidence type="ECO:0000259" key="8">
    <source>
        <dbReference type="Pfam" id="PF01694"/>
    </source>
</evidence>
<dbReference type="InterPro" id="IPR035952">
    <property type="entry name" value="Rhomboid-like_sf"/>
</dbReference>
<dbReference type="SUPFAM" id="SSF144091">
    <property type="entry name" value="Rhomboid-like"/>
    <property type="match status" value="1"/>
</dbReference>
<dbReference type="EMBL" id="QWDC01000001">
    <property type="protein sequence ID" value="RFZ95534.1"/>
    <property type="molecule type" value="Genomic_DNA"/>
</dbReference>
<accession>A0A372P083</accession>
<dbReference type="Pfam" id="PF01694">
    <property type="entry name" value="Rhomboid"/>
    <property type="match status" value="1"/>
</dbReference>
<comment type="caution">
    <text evidence="9">The sequence shown here is derived from an EMBL/GenBank/DDBJ whole genome shotgun (WGS) entry which is preliminary data.</text>
</comment>
<feature type="transmembrane region" description="Helical" evidence="7">
    <location>
        <begin position="362"/>
        <end position="385"/>
    </location>
</feature>
<evidence type="ECO:0000313" key="10">
    <source>
        <dbReference type="Proteomes" id="UP000264217"/>
    </source>
</evidence>
<dbReference type="GO" id="GO:0004252">
    <property type="term" value="F:serine-type endopeptidase activity"/>
    <property type="evidence" value="ECO:0007669"/>
    <property type="project" value="InterPro"/>
</dbReference>
<dbReference type="GO" id="GO:0016020">
    <property type="term" value="C:membrane"/>
    <property type="evidence" value="ECO:0007669"/>
    <property type="project" value="UniProtKB-SubCell"/>
</dbReference>
<keyword evidence="9" id="KW-0645">Protease</keyword>
<dbReference type="OrthoDB" id="9778341at2"/>
<feature type="transmembrane region" description="Helical" evidence="7">
    <location>
        <begin position="282"/>
        <end position="300"/>
    </location>
</feature>
<feature type="transmembrane region" description="Helical" evidence="7">
    <location>
        <begin position="258"/>
        <end position="276"/>
    </location>
</feature>
<dbReference type="GO" id="GO:0006508">
    <property type="term" value="P:proteolysis"/>
    <property type="evidence" value="ECO:0007669"/>
    <property type="project" value="UniProtKB-KW"/>
</dbReference>
<evidence type="ECO:0000256" key="7">
    <source>
        <dbReference type="SAM" id="Phobius"/>
    </source>
</evidence>
<keyword evidence="6 7" id="KW-0472">Membrane</keyword>
<evidence type="ECO:0000313" key="9">
    <source>
        <dbReference type="EMBL" id="RFZ95534.1"/>
    </source>
</evidence>
<dbReference type="PANTHER" id="PTHR43731">
    <property type="entry name" value="RHOMBOID PROTEASE"/>
    <property type="match status" value="1"/>
</dbReference>
<feature type="transmembrane region" description="Helical" evidence="7">
    <location>
        <begin position="312"/>
        <end position="329"/>
    </location>
</feature>
<feature type="transmembrane region" description="Helical" evidence="7">
    <location>
        <begin position="335"/>
        <end position="355"/>
    </location>
</feature>
<comment type="similarity">
    <text evidence="2">Belongs to the peptidase S54 family.</text>
</comment>
<name>A0A372P083_9SPHI</name>